<evidence type="ECO:0000313" key="2">
    <source>
        <dbReference type="Proteomes" id="UP000510927"/>
    </source>
</evidence>
<accession>A0A7K4I0P8</accession>
<dbReference type="RefSeq" id="WP_000824135.1">
    <property type="nucleotide sequence ID" value="NZ_AP028822.1"/>
</dbReference>
<dbReference type="GO" id="GO:0016020">
    <property type="term" value="C:membrane"/>
    <property type="evidence" value="ECO:0007669"/>
    <property type="project" value="InterPro"/>
</dbReference>
<dbReference type="EMBL" id="CP055675">
    <property type="protein sequence ID" value="QLM99812.1"/>
    <property type="molecule type" value="Genomic_DNA"/>
</dbReference>
<protein>
    <submittedName>
        <fullName evidence="1">Inner membrane protein YbjM</fullName>
    </submittedName>
</protein>
<dbReference type="AlphaFoldDB" id="A0A7K4I0P8"/>
<evidence type="ECO:0000313" key="1">
    <source>
        <dbReference type="EMBL" id="QLM99812.1"/>
    </source>
</evidence>
<dbReference type="InterPro" id="IPR020368">
    <property type="entry name" value="Uncharacterised_YbjM"/>
</dbReference>
<sequence>MKRKRSWAGAICCFVLFIVVCLFLATQMKGAFRAAGHPELGLLFFILPGAVASFCSNRRAVINPLLGAMMAAPCCMLLLRLFFTTHRSLWQELAWLLSAVFWCALGALCFLFISSLFDLRQKRERKRNS</sequence>
<dbReference type="GeneID" id="75057953"/>
<dbReference type="Proteomes" id="UP000510927">
    <property type="component" value="Chromosome"/>
</dbReference>
<gene>
    <name evidence="1" type="ORF">HVY52_08330</name>
</gene>
<organism evidence="1 2">
    <name type="scientific">Escherichia fergusonii</name>
    <dbReference type="NCBI Taxonomy" id="564"/>
    <lineage>
        <taxon>Bacteria</taxon>
        <taxon>Pseudomonadati</taxon>
        <taxon>Pseudomonadota</taxon>
        <taxon>Gammaproteobacteria</taxon>
        <taxon>Enterobacterales</taxon>
        <taxon>Enterobacteriaceae</taxon>
        <taxon>Escherichia</taxon>
    </lineage>
</organism>
<dbReference type="OMA" id="WQELAYV"/>
<dbReference type="Pfam" id="PF11045">
    <property type="entry name" value="YbjM"/>
    <property type="match status" value="1"/>
</dbReference>
<reference evidence="1 2" key="1">
    <citation type="submission" date="2020-06" db="EMBL/GenBank/DDBJ databases">
        <title>REHAB project genomes.</title>
        <authorList>
            <person name="Shaw L.P."/>
        </authorList>
    </citation>
    <scope>NUCLEOTIDE SEQUENCE [LARGE SCALE GENOMIC DNA]</scope>
    <source>
        <strain evidence="1 2">RHB28-C13</strain>
    </source>
</reference>
<name>A0A7K4I0P8_ESCFE</name>
<proteinExistence type="predicted"/>